<dbReference type="GO" id="GO:0008652">
    <property type="term" value="P:amino acid biosynthetic process"/>
    <property type="evidence" value="ECO:0007669"/>
    <property type="project" value="UniProtKB-KW"/>
</dbReference>
<keyword evidence="3 6" id="KW-0808">Transferase</keyword>
<comment type="similarity">
    <text evidence="2 6">Belongs to the class-II DAHP synthase family.</text>
</comment>
<feature type="binding site" evidence="5">
    <location>
        <position position="107"/>
    </location>
    <ligand>
        <name>phosphoenolpyruvate</name>
        <dbReference type="ChEBI" id="CHEBI:58702"/>
    </ligand>
</feature>
<dbReference type="AlphaFoldDB" id="A0A2R5GT47"/>
<protein>
    <recommendedName>
        <fullName evidence="6">Phospho-2-dehydro-3-deoxyheptonate aldolase</fullName>
        <ecNumber evidence="6">2.5.1.54</ecNumber>
    </recommendedName>
</protein>
<evidence type="ECO:0000256" key="7">
    <source>
        <dbReference type="SAM" id="MobiDB-lite"/>
    </source>
</evidence>
<evidence type="ECO:0000313" key="8">
    <source>
        <dbReference type="EMBL" id="GBG31561.1"/>
    </source>
</evidence>
<keyword evidence="6" id="KW-0028">Amino-acid biosynthesis</keyword>
<dbReference type="GO" id="GO:0009423">
    <property type="term" value="P:chorismate biosynthetic process"/>
    <property type="evidence" value="ECO:0007669"/>
    <property type="project" value="UniProtKB-UniPathway"/>
</dbReference>
<accession>A0A2R5GT47</accession>
<reference evidence="8 9" key="1">
    <citation type="submission" date="2017-12" db="EMBL/GenBank/DDBJ databases">
        <title>Sequencing, de novo assembly and annotation of complete genome of a new Thraustochytrid species, strain FCC1311.</title>
        <authorList>
            <person name="Sedici K."/>
            <person name="Godart F."/>
            <person name="Aiese Cigliano R."/>
            <person name="Sanseverino W."/>
            <person name="Barakat M."/>
            <person name="Ortet P."/>
            <person name="Marechal E."/>
            <person name="Cagnac O."/>
            <person name="Amato A."/>
        </authorList>
    </citation>
    <scope>NUCLEOTIDE SEQUENCE [LARGE SCALE GENOMIC DNA]</scope>
</reference>
<feature type="binding site" evidence="5">
    <location>
        <position position="285"/>
    </location>
    <ligand>
        <name>phosphoenolpyruvate</name>
        <dbReference type="ChEBI" id="CHEBI:58702"/>
    </ligand>
</feature>
<comment type="catalytic activity">
    <reaction evidence="4 6">
        <text>D-erythrose 4-phosphate + phosphoenolpyruvate + H2O = 7-phospho-2-dehydro-3-deoxy-D-arabino-heptonate + phosphate</text>
        <dbReference type="Rhea" id="RHEA:14717"/>
        <dbReference type="ChEBI" id="CHEBI:15377"/>
        <dbReference type="ChEBI" id="CHEBI:16897"/>
        <dbReference type="ChEBI" id="CHEBI:43474"/>
        <dbReference type="ChEBI" id="CHEBI:58394"/>
        <dbReference type="ChEBI" id="CHEBI:58702"/>
        <dbReference type="EC" id="2.5.1.54"/>
    </reaction>
</comment>
<feature type="region of interest" description="Disordered" evidence="7">
    <location>
        <begin position="1"/>
        <end position="20"/>
    </location>
</feature>
<keyword evidence="6" id="KW-0057">Aromatic amino acid biosynthesis</keyword>
<feature type="binding site" evidence="5">
    <location>
        <position position="392"/>
    </location>
    <ligand>
        <name>Mn(2+)</name>
        <dbReference type="ChEBI" id="CHEBI:29035"/>
    </ligand>
</feature>
<dbReference type="PANTHER" id="PTHR21337:SF0">
    <property type="entry name" value="PHOSPHO-2-DEHYDRO-3-DEOXYHEPTONATE ALDOLASE"/>
    <property type="match status" value="1"/>
</dbReference>
<dbReference type="PANTHER" id="PTHR21337">
    <property type="entry name" value="PHOSPHO-2-DEHYDRO-3-DEOXYHEPTONATE ALDOLASE 1, 2"/>
    <property type="match status" value="1"/>
</dbReference>
<organism evidence="8 9">
    <name type="scientific">Hondaea fermentalgiana</name>
    <dbReference type="NCBI Taxonomy" id="2315210"/>
    <lineage>
        <taxon>Eukaryota</taxon>
        <taxon>Sar</taxon>
        <taxon>Stramenopiles</taxon>
        <taxon>Bigyra</taxon>
        <taxon>Labyrinthulomycetes</taxon>
        <taxon>Thraustochytrida</taxon>
        <taxon>Thraustochytriidae</taxon>
        <taxon>Hondaea</taxon>
    </lineage>
</organism>
<keyword evidence="5" id="KW-0170">Cobalt</keyword>
<dbReference type="OrthoDB" id="2338at2759"/>
<feature type="binding site" evidence="5">
    <location>
        <position position="68"/>
    </location>
    <ligand>
        <name>Mn(2+)</name>
        <dbReference type="ChEBI" id="CHEBI:29035"/>
    </ligand>
</feature>
<proteinExistence type="inferred from homology"/>
<evidence type="ECO:0000313" key="9">
    <source>
        <dbReference type="Proteomes" id="UP000241890"/>
    </source>
</evidence>
<dbReference type="EMBL" id="BEYU01000100">
    <property type="protein sequence ID" value="GBG31561.1"/>
    <property type="molecule type" value="Genomic_DNA"/>
</dbReference>
<feature type="binding site" evidence="5">
    <location>
        <position position="350"/>
    </location>
    <ligand>
        <name>Mn(2+)</name>
        <dbReference type="ChEBI" id="CHEBI:29035"/>
    </ligand>
</feature>
<evidence type="ECO:0000256" key="3">
    <source>
        <dbReference type="ARBA" id="ARBA00022679"/>
    </source>
</evidence>
<evidence type="ECO:0000256" key="6">
    <source>
        <dbReference type="RuleBase" id="RU363071"/>
    </source>
</evidence>
<evidence type="ECO:0000256" key="2">
    <source>
        <dbReference type="ARBA" id="ARBA00008911"/>
    </source>
</evidence>
<feature type="binding site" evidence="5">
    <location>
        <position position="422"/>
    </location>
    <ligand>
        <name>Mn(2+)</name>
        <dbReference type="ChEBI" id="CHEBI:29035"/>
    </ligand>
</feature>
<dbReference type="InterPro" id="IPR013785">
    <property type="entry name" value="Aldolase_TIM"/>
</dbReference>
<evidence type="ECO:0000256" key="1">
    <source>
        <dbReference type="ARBA" id="ARBA00004688"/>
    </source>
</evidence>
<evidence type="ECO:0000256" key="4">
    <source>
        <dbReference type="ARBA" id="ARBA00047508"/>
    </source>
</evidence>
<dbReference type="Proteomes" id="UP000241890">
    <property type="component" value="Unassembled WGS sequence"/>
</dbReference>
<dbReference type="InParanoid" id="A0A2R5GT47"/>
<gene>
    <name evidence="8" type="ORF">FCC1311_077852</name>
</gene>
<dbReference type="GO" id="GO:0003849">
    <property type="term" value="F:3-deoxy-7-phosphoheptulonate synthase activity"/>
    <property type="evidence" value="ECO:0007669"/>
    <property type="project" value="UniProtKB-EC"/>
</dbReference>
<keyword evidence="5" id="KW-0464">Manganese</keyword>
<keyword evidence="9" id="KW-1185">Reference proteome</keyword>
<dbReference type="Pfam" id="PF01474">
    <property type="entry name" value="DAHP_synth_2"/>
    <property type="match status" value="1"/>
</dbReference>
<feature type="binding site" evidence="5">
    <location>
        <position position="318"/>
    </location>
    <ligand>
        <name>phosphoenolpyruvate</name>
        <dbReference type="ChEBI" id="CHEBI:58702"/>
    </ligand>
</feature>
<keyword evidence="5" id="KW-0104">Cadmium</keyword>
<sequence>MTSWSPSSWRELPAKQQPKYKDEDKLKTCIAKVRDLPPLVAVHEIEALRGALAECVEGKRFLLQGGDCAEQFDDCKAQTIENKIKILLQMSLVLTYGARTPTVRVARLAGQFAKPRSKDTEMVDGVELPSYRGDNVNGFDPKDREPDPERIVQGYFHSAATINYARVVIAEGMADLRLAPAWDMEFVKNAARRDQYQGIATRITDAMNFIETCGVKLDPVLQSVDMFTSHEGLHLEYEEAMTVQAPDGKWYNRSAHFLWIGDRTRQLDHAHIEYFRGIANPIGIKVGPSSKPDELVALIQRLWPNPAAAPGKIALITRFGADNVATMFPPLLKAVQEAGLPVLWTCDPMHGNTTTTTHGQKTRDFDAVLKEVEECIKVHASLKSRLGGVHFELTGDNVTECTGGPENLSETDLKLRYATLCDPRLNYSQSMEMAFRLSDHLIADAKVLKEANGHATDGQEPPAKRAKSD</sequence>
<dbReference type="Gene3D" id="3.20.20.70">
    <property type="entry name" value="Aldolase class I"/>
    <property type="match status" value="1"/>
</dbReference>
<comment type="caution">
    <text evidence="8">The sequence shown here is derived from an EMBL/GenBank/DDBJ whole genome shotgun (WGS) entry which is preliminary data.</text>
</comment>
<dbReference type="EC" id="2.5.1.54" evidence="6"/>
<comment type="cofactor">
    <cofactor evidence="5">
        <name>Mn(2+)</name>
        <dbReference type="ChEBI" id="CHEBI:29035"/>
    </cofactor>
    <cofactor evidence="5">
        <name>Co(2+)</name>
        <dbReference type="ChEBI" id="CHEBI:48828"/>
    </cofactor>
    <cofactor evidence="5">
        <name>Cd(2+)</name>
        <dbReference type="ChEBI" id="CHEBI:48775"/>
    </cofactor>
    <text evidence="5">Binds 1 divalent cation per subunit. The enzyme is active with manganese, cobalt or cadmium ions.</text>
</comment>
<dbReference type="SUPFAM" id="SSF51569">
    <property type="entry name" value="Aldolase"/>
    <property type="match status" value="1"/>
</dbReference>
<dbReference type="UniPathway" id="UPA00053">
    <property type="reaction ID" value="UER00084"/>
</dbReference>
<dbReference type="InterPro" id="IPR002480">
    <property type="entry name" value="DAHP_synth_2"/>
</dbReference>
<name>A0A2R5GT47_9STRA</name>
<dbReference type="GO" id="GO:0009073">
    <property type="term" value="P:aromatic amino acid family biosynthetic process"/>
    <property type="evidence" value="ECO:0007669"/>
    <property type="project" value="UniProtKB-KW"/>
</dbReference>
<comment type="pathway">
    <text evidence="1 6">Metabolic intermediate biosynthesis; chorismate biosynthesis; chorismate from D-erythrose 4-phosphate and phosphoenolpyruvate: step 1/7.</text>
</comment>
<evidence type="ECO:0000256" key="5">
    <source>
        <dbReference type="PIRSR" id="PIRSR602480-1"/>
    </source>
</evidence>